<dbReference type="RefSeq" id="WP_035667593.1">
    <property type="nucleotide sequence ID" value="NZ_BAUV01000056.1"/>
</dbReference>
<feature type="domain" description="PLD phosphodiesterase" evidence="7">
    <location>
        <begin position="372"/>
        <end position="402"/>
    </location>
</feature>
<dbReference type="InterPro" id="IPR051406">
    <property type="entry name" value="PLD_domain"/>
</dbReference>
<dbReference type="Pfam" id="PF13091">
    <property type="entry name" value="PLDc_2"/>
    <property type="match status" value="1"/>
</dbReference>
<dbReference type="GO" id="GO:0016891">
    <property type="term" value="F:RNA endonuclease activity producing 5'-phosphomonoesters, hydrolytic mechanism"/>
    <property type="evidence" value="ECO:0007669"/>
    <property type="project" value="TreeGrafter"/>
</dbReference>
<comment type="similarity">
    <text evidence="2">Belongs to the phospholipase D family.</text>
</comment>
<dbReference type="STRING" id="1236973.JCM9157_4415"/>
<evidence type="ECO:0000256" key="5">
    <source>
        <dbReference type="ARBA" id="ARBA00022963"/>
    </source>
</evidence>
<evidence type="ECO:0000259" key="7">
    <source>
        <dbReference type="PROSITE" id="PS50035"/>
    </source>
</evidence>
<comment type="catalytic activity">
    <reaction evidence="1">
        <text>a 1,2-diacyl-sn-glycero-3-phosphocholine + H2O = a 1,2-diacyl-sn-glycero-3-phosphate + choline + H(+)</text>
        <dbReference type="Rhea" id="RHEA:14445"/>
        <dbReference type="ChEBI" id="CHEBI:15354"/>
        <dbReference type="ChEBI" id="CHEBI:15377"/>
        <dbReference type="ChEBI" id="CHEBI:15378"/>
        <dbReference type="ChEBI" id="CHEBI:57643"/>
        <dbReference type="ChEBI" id="CHEBI:58608"/>
        <dbReference type="EC" id="3.1.4.4"/>
    </reaction>
</comment>
<keyword evidence="6" id="KW-0443">Lipid metabolism</keyword>
<dbReference type="SMART" id="SM00155">
    <property type="entry name" value="PLDc"/>
    <property type="match status" value="2"/>
</dbReference>
<dbReference type="eggNOG" id="COG1502">
    <property type="taxonomic scope" value="Bacteria"/>
</dbReference>
<dbReference type="CDD" id="cd09129">
    <property type="entry name" value="PLDc_unchar2_1"/>
    <property type="match status" value="1"/>
</dbReference>
<dbReference type="AlphaFoldDB" id="W4QZR3"/>
<dbReference type="Proteomes" id="UP000018896">
    <property type="component" value="Unassembled WGS sequence"/>
</dbReference>
<keyword evidence="4" id="KW-0378">Hydrolase</keyword>
<organism evidence="8 9">
    <name type="scientific">Halalkalibacter akibai (strain ATCC 43226 / DSM 21942 / CIP 109018 / JCM 9157 / 1139)</name>
    <name type="common">Bacillus akibai</name>
    <dbReference type="NCBI Taxonomy" id="1236973"/>
    <lineage>
        <taxon>Bacteria</taxon>
        <taxon>Bacillati</taxon>
        <taxon>Bacillota</taxon>
        <taxon>Bacilli</taxon>
        <taxon>Bacillales</taxon>
        <taxon>Bacillaceae</taxon>
        <taxon>Halalkalibacter</taxon>
    </lineage>
</organism>
<reference evidence="8 9" key="1">
    <citation type="journal article" date="2014" name="Genome Announc.">
        <title>Draft Genome Sequences of Three Alkaliphilic Bacillus Strains, Bacillus wakoensis JCM 9140T, Bacillus akibai JCM 9157T, and Bacillus hemicellulosilyticus JCM 9152T.</title>
        <authorList>
            <person name="Yuki M."/>
            <person name="Oshima K."/>
            <person name="Suda W."/>
            <person name="Oshida Y."/>
            <person name="Kitamura K."/>
            <person name="Iida T."/>
            <person name="Hattori M."/>
            <person name="Ohkuma M."/>
        </authorList>
    </citation>
    <scope>NUCLEOTIDE SEQUENCE [LARGE SCALE GENOMIC DNA]</scope>
    <source>
        <strain evidence="8 9">JCM 9157</strain>
    </source>
</reference>
<dbReference type="OrthoDB" id="92272at2"/>
<evidence type="ECO:0000256" key="3">
    <source>
        <dbReference type="ARBA" id="ARBA00012027"/>
    </source>
</evidence>
<comment type="caution">
    <text evidence="8">The sequence shown here is derived from an EMBL/GenBank/DDBJ whole genome shotgun (WGS) entry which is preliminary data.</text>
</comment>
<gene>
    <name evidence="8" type="ORF">JCM9157_4415</name>
</gene>
<evidence type="ECO:0000256" key="2">
    <source>
        <dbReference type="ARBA" id="ARBA00008664"/>
    </source>
</evidence>
<dbReference type="GO" id="GO:0016042">
    <property type="term" value="P:lipid catabolic process"/>
    <property type="evidence" value="ECO:0007669"/>
    <property type="project" value="UniProtKB-KW"/>
</dbReference>
<protein>
    <recommendedName>
        <fullName evidence="3">phospholipase D</fullName>
        <ecNumber evidence="3">3.1.4.4</ecNumber>
    </recommendedName>
</protein>
<dbReference type="PANTHER" id="PTHR43856">
    <property type="entry name" value="CARDIOLIPIN HYDROLASE"/>
    <property type="match status" value="1"/>
</dbReference>
<dbReference type="InterPro" id="IPR025202">
    <property type="entry name" value="PLD-like_dom"/>
</dbReference>
<dbReference type="PANTHER" id="PTHR43856:SF1">
    <property type="entry name" value="MITOCHONDRIAL CARDIOLIPIN HYDROLASE"/>
    <property type="match status" value="1"/>
</dbReference>
<dbReference type="Gene3D" id="3.30.870.10">
    <property type="entry name" value="Endonuclease Chain A"/>
    <property type="match status" value="2"/>
</dbReference>
<dbReference type="SUPFAM" id="SSF56024">
    <property type="entry name" value="Phospholipase D/nuclease"/>
    <property type="match status" value="2"/>
</dbReference>
<accession>W4QZR3</accession>
<dbReference type="InterPro" id="IPR001736">
    <property type="entry name" value="PLipase_D/transphosphatidylase"/>
</dbReference>
<keyword evidence="5" id="KW-0442">Lipid degradation</keyword>
<dbReference type="GO" id="GO:0006793">
    <property type="term" value="P:phosphorus metabolic process"/>
    <property type="evidence" value="ECO:0007669"/>
    <property type="project" value="UniProtKB-ARBA"/>
</dbReference>
<proteinExistence type="inferred from homology"/>
<evidence type="ECO:0000256" key="6">
    <source>
        <dbReference type="ARBA" id="ARBA00023098"/>
    </source>
</evidence>
<name>W4QZR3_HALA3</name>
<keyword evidence="9" id="KW-1185">Reference proteome</keyword>
<sequence length="471" mass="53980">MKKISLTILLLLALTVGSYTIYGLFKPLPEGLSYEGNVHSVSNVEFIADITYEKDGDVIREHHIFDRVIQMIEEAEQFIIFDMFLFNEKYDEDKDYPEIVDRITKALVQKKVDMPHMEMTFITDEINTTYKSHRSPHLDQLEANGVDVILTNLTPLRDANPLYSGFWRSFLHLFGKEGEGWIENPFSENAPKVTLGSYLKMLNLKGNHRKVMTTEKEAIITSANPHDASGYNSNVAFIVGGNIIKDILQSEQAVANFSDGGELPNYGITSNAKGDIKVRLLTEGKILKHLKEEISDTRSGDRIYIGMFNLSESQVVKELIAASERGVKIRLILDPNETVFGNENIGIPNRPVAYDLVQYGNDYIDIKWYHTNDEQYHTKLILIEREDISTIIGGSANFTRRNLDDFNLDTDIEIKARTEKAIIQDVSSYFSRLWENKDGKYTTEADEYLEDFAEYKRYLFRLQKKTNLTTF</sequence>
<dbReference type="GO" id="GO:0004630">
    <property type="term" value="F:phospholipase D activity"/>
    <property type="evidence" value="ECO:0007669"/>
    <property type="project" value="UniProtKB-EC"/>
</dbReference>
<evidence type="ECO:0000313" key="9">
    <source>
        <dbReference type="Proteomes" id="UP000018896"/>
    </source>
</evidence>
<evidence type="ECO:0000313" key="8">
    <source>
        <dbReference type="EMBL" id="GAE37158.1"/>
    </source>
</evidence>
<dbReference type="EMBL" id="BAUV01000056">
    <property type="protein sequence ID" value="GAE37158.1"/>
    <property type="molecule type" value="Genomic_DNA"/>
</dbReference>
<dbReference type="PROSITE" id="PS50035">
    <property type="entry name" value="PLD"/>
    <property type="match status" value="1"/>
</dbReference>
<evidence type="ECO:0000256" key="4">
    <source>
        <dbReference type="ARBA" id="ARBA00022801"/>
    </source>
</evidence>
<dbReference type="EC" id="3.1.4.4" evidence="3"/>
<evidence type="ECO:0000256" key="1">
    <source>
        <dbReference type="ARBA" id="ARBA00000798"/>
    </source>
</evidence>
<dbReference type="CDD" id="cd09130">
    <property type="entry name" value="PLDc_unchar2_2"/>
    <property type="match status" value="1"/>
</dbReference>